<organism evidence="2 3">
    <name type="scientific">Lysinibacter cavernae</name>
    <dbReference type="NCBI Taxonomy" id="1640652"/>
    <lineage>
        <taxon>Bacteria</taxon>
        <taxon>Bacillati</taxon>
        <taxon>Actinomycetota</taxon>
        <taxon>Actinomycetes</taxon>
        <taxon>Micrococcales</taxon>
        <taxon>Microbacteriaceae</taxon>
        <taxon>Lysinibacter</taxon>
    </lineage>
</organism>
<gene>
    <name evidence="2" type="ORF">FHX76_000413</name>
</gene>
<comment type="caution">
    <text evidence="2">The sequence shown here is derived from an EMBL/GenBank/DDBJ whole genome shotgun (WGS) entry which is preliminary data.</text>
</comment>
<dbReference type="AlphaFoldDB" id="A0A7X5QYW3"/>
<evidence type="ECO:0008006" key="4">
    <source>
        <dbReference type="Google" id="ProtNLM"/>
    </source>
</evidence>
<protein>
    <recommendedName>
        <fullName evidence="4">Head-to-tail stopper</fullName>
    </recommendedName>
</protein>
<feature type="region of interest" description="Disordered" evidence="1">
    <location>
        <begin position="98"/>
        <end position="120"/>
    </location>
</feature>
<accession>A0A7X5QYW3</accession>
<evidence type="ECO:0000313" key="2">
    <source>
        <dbReference type="EMBL" id="NIH52545.1"/>
    </source>
</evidence>
<proteinExistence type="predicted"/>
<dbReference type="Proteomes" id="UP000541033">
    <property type="component" value="Unassembled WGS sequence"/>
</dbReference>
<sequence>MDFPYGKTVFRLRAKPIPDPYNPARTVASDWENPDVLPIQGAFVAHSSTSALGNASREQALEAKSLFCEGDIDIKKGDRIRDGDVGAPVYTIDGIPPAADSNPWTGWTPPREIPLTRSVG</sequence>
<name>A0A7X5QYW3_9MICO</name>
<evidence type="ECO:0000313" key="3">
    <source>
        <dbReference type="Proteomes" id="UP000541033"/>
    </source>
</evidence>
<reference evidence="2 3" key="1">
    <citation type="submission" date="2020-02" db="EMBL/GenBank/DDBJ databases">
        <title>Sequencing the genomes of 1000 actinobacteria strains.</title>
        <authorList>
            <person name="Klenk H.-P."/>
        </authorList>
    </citation>
    <scope>NUCLEOTIDE SEQUENCE [LARGE SCALE GENOMIC DNA]</scope>
    <source>
        <strain evidence="2 3">DSM 27960</strain>
    </source>
</reference>
<dbReference type="EMBL" id="JAAMOX010000001">
    <property type="protein sequence ID" value="NIH52545.1"/>
    <property type="molecule type" value="Genomic_DNA"/>
</dbReference>
<keyword evidence="3" id="KW-1185">Reference proteome</keyword>
<evidence type="ECO:0000256" key="1">
    <source>
        <dbReference type="SAM" id="MobiDB-lite"/>
    </source>
</evidence>
<dbReference type="RefSeq" id="WP_167147245.1">
    <property type="nucleotide sequence ID" value="NZ_JAAMOX010000001.1"/>
</dbReference>